<dbReference type="PANTHER" id="PTHR34205:SF2">
    <property type="entry name" value="DUF962 DOMAIN-CONTAINING PROTEIN"/>
    <property type="match status" value="1"/>
</dbReference>
<keyword evidence="1" id="KW-1133">Transmembrane helix</keyword>
<comment type="caution">
    <text evidence="2">The sequence shown here is derived from an EMBL/GenBank/DDBJ whole genome shotgun (WGS) entry which is preliminary data.</text>
</comment>
<keyword evidence="1" id="KW-0812">Transmembrane</keyword>
<dbReference type="OrthoDB" id="5511466at2759"/>
<name>A0A5N6PGV6_9ASTR</name>
<dbReference type="PANTHER" id="PTHR34205">
    <property type="entry name" value="TRANSMEMBRANE PROTEIN"/>
    <property type="match status" value="1"/>
</dbReference>
<sequence length="234" mass="28204">MNFRSMEEFWLFYMNQHSKPATRRWHFAGTLSSMLCLIYAVLFNWWFLFFVPLLGYGMAWYSHFYVEGNIPATFGHPIWSLVCDYKMFGLMLTGQMDREIKRLGDNKVLLAYKKVAKETQDATEKLKIKETHKNNLLAKLTTILMERQEFHDMDERRMKNFLLNHPFPLNKQNGLQEVLPNIQLKLLQQLLKKQLLKDNKHWLFHQHLKFFPNQQFLCQHLFKKLKMKTILFVL</sequence>
<gene>
    <name evidence="2" type="ORF">E3N88_07956</name>
</gene>
<evidence type="ECO:0008006" key="4">
    <source>
        <dbReference type="Google" id="ProtNLM"/>
    </source>
</evidence>
<evidence type="ECO:0000313" key="2">
    <source>
        <dbReference type="EMBL" id="KAD6453251.1"/>
    </source>
</evidence>
<evidence type="ECO:0000256" key="1">
    <source>
        <dbReference type="SAM" id="Phobius"/>
    </source>
</evidence>
<organism evidence="2 3">
    <name type="scientific">Mikania micrantha</name>
    <name type="common">bitter vine</name>
    <dbReference type="NCBI Taxonomy" id="192012"/>
    <lineage>
        <taxon>Eukaryota</taxon>
        <taxon>Viridiplantae</taxon>
        <taxon>Streptophyta</taxon>
        <taxon>Embryophyta</taxon>
        <taxon>Tracheophyta</taxon>
        <taxon>Spermatophyta</taxon>
        <taxon>Magnoliopsida</taxon>
        <taxon>eudicotyledons</taxon>
        <taxon>Gunneridae</taxon>
        <taxon>Pentapetalae</taxon>
        <taxon>asterids</taxon>
        <taxon>campanulids</taxon>
        <taxon>Asterales</taxon>
        <taxon>Asteraceae</taxon>
        <taxon>Asteroideae</taxon>
        <taxon>Heliantheae alliance</taxon>
        <taxon>Eupatorieae</taxon>
        <taxon>Mikania</taxon>
    </lineage>
</organism>
<dbReference type="Proteomes" id="UP000326396">
    <property type="component" value="Linkage Group LG12"/>
</dbReference>
<dbReference type="InterPro" id="IPR009305">
    <property type="entry name" value="Mpo1-like"/>
</dbReference>
<dbReference type="EMBL" id="SZYD01000004">
    <property type="protein sequence ID" value="KAD6453251.1"/>
    <property type="molecule type" value="Genomic_DNA"/>
</dbReference>
<dbReference type="AlphaFoldDB" id="A0A5N6PGV6"/>
<keyword evidence="1" id="KW-0472">Membrane</keyword>
<feature type="transmembrane region" description="Helical" evidence="1">
    <location>
        <begin position="27"/>
        <end position="54"/>
    </location>
</feature>
<evidence type="ECO:0000313" key="3">
    <source>
        <dbReference type="Proteomes" id="UP000326396"/>
    </source>
</evidence>
<dbReference type="Pfam" id="PF06127">
    <property type="entry name" value="Mpo1-like"/>
    <property type="match status" value="1"/>
</dbReference>
<proteinExistence type="predicted"/>
<accession>A0A5N6PGV6</accession>
<protein>
    <recommendedName>
        <fullName evidence="4">DUF962 domain-containing protein</fullName>
    </recommendedName>
</protein>
<reference evidence="2 3" key="1">
    <citation type="submission" date="2019-05" db="EMBL/GenBank/DDBJ databases">
        <title>Mikania micrantha, genome provides insights into the molecular mechanism of rapid growth.</title>
        <authorList>
            <person name="Liu B."/>
        </authorList>
    </citation>
    <scope>NUCLEOTIDE SEQUENCE [LARGE SCALE GENOMIC DNA]</scope>
    <source>
        <strain evidence="2">NLD-2019</strain>
        <tissue evidence="2">Leaf</tissue>
    </source>
</reference>
<keyword evidence="3" id="KW-1185">Reference proteome</keyword>